<dbReference type="RefSeq" id="WP_264846192.1">
    <property type="nucleotide sequence ID" value="NZ_BPMA01000018.1"/>
</dbReference>
<dbReference type="Proteomes" id="UP001207736">
    <property type="component" value="Unassembled WGS sequence"/>
</dbReference>
<reference evidence="1 4" key="1">
    <citation type="submission" date="2021-11" db="EMBL/GenBank/DDBJ databases">
        <title>Draft genome sequence of Capnocytophaga sp. strain KC07075 isolated from cat oral cavity.</title>
        <authorList>
            <person name="Suzuki M."/>
            <person name="Imaoka K."/>
            <person name="Kimura M."/>
            <person name="Morikawa S."/>
            <person name="Maeda K."/>
        </authorList>
    </citation>
    <scope>NUCLEOTIDE SEQUENCE</scope>
    <source>
        <strain evidence="1">KC07075</strain>
        <strain evidence="2 4">KC07079</strain>
    </source>
</reference>
<gene>
    <name evidence="1" type="ORF">RCZ15_06900</name>
    <name evidence="2" type="ORF">RCZ16_10970</name>
</gene>
<evidence type="ECO:0000313" key="3">
    <source>
        <dbReference type="Proteomes" id="UP001207736"/>
    </source>
</evidence>
<protein>
    <recommendedName>
        <fullName evidence="5">Hemagglutinin</fullName>
    </recommendedName>
</protein>
<comment type="caution">
    <text evidence="1">The sequence shown here is derived from an EMBL/GenBank/DDBJ whole genome shotgun (WGS) entry which is preliminary data.</text>
</comment>
<name>A0AAV5AVL4_9FLAO</name>
<evidence type="ECO:0000313" key="1">
    <source>
        <dbReference type="EMBL" id="GJM49715.1"/>
    </source>
</evidence>
<proteinExistence type="predicted"/>
<evidence type="ECO:0000313" key="2">
    <source>
        <dbReference type="EMBL" id="GJM52780.1"/>
    </source>
</evidence>
<dbReference type="Proteomes" id="UP001208692">
    <property type="component" value="Unassembled WGS sequence"/>
</dbReference>
<sequence>MNKISFKIRVSEIADVAHRLVNIFAKEASLQNDVFLKNLFAKIELQATAISIAIKKETAVSKLEDADNLRDETIINLHNILVGYRSMRTTEIKESAEKIYAVFERYGTKITRENYSSESGHIESLLRDLAATDLQEAIGKLSGVAETIEELRTRQKAFHTEQQTYEKALSAQGTSESATALKKTLLELINNKLVYFLIATNTEAHYQNLSNLVAQIINSTNETISRRSKKTDK</sequence>
<keyword evidence="4" id="KW-1185">Reference proteome</keyword>
<organism evidence="1 3">
    <name type="scientific">Capnocytophaga catalasegens</name>
    <dbReference type="NCBI Taxonomy" id="1004260"/>
    <lineage>
        <taxon>Bacteria</taxon>
        <taxon>Pseudomonadati</taxon>
        <taxon>Bacteroidota</taxon>
        <taxon>Flavobacteriia</taxon>
        <taxon>Flavobacteriales</taxon>
        <taxon>Flavobacteriaceae</taxon>
        <taxon>Capnocytophaga</taxon>
    </lineage>
</organism>
<dbReference type="InterPro" id="IPR046228">
    <property type="entry name" value="DUF6261"/>
</dbReference>
<dbReference type="AlphaFoldDB" id="A0AAV5AVL4"/>
<dbReference type="EMBL" id="BQKB01000018">
    <property type="protein sequence ID" value="GJM52780.1"/>
    <property type="molecule type" value="Genomic_DNA"/>
</dbReference>
<evidence type="ECO:0000313" key="4">
    <source>
        <dbReference type="Proteomes" id="UP001208692"/>
    </source>
</evidence>
<evidence type="ECO:0008006" key="5">
    <source>
        <dbReference type="Google" id="ProtNLM"/>
    </source>
</evidence>
<dbReference type="EMBL" id="BQKA01000012">
    <property type="protein sequence ID" value="GJM49715.1"/>
    <property type="molecule type" value="Genomic_DNA"/>
</dbReference>
<accession>A0AAV5AVL4</accession>
<dbReference type="Pfam" id="PF19775">
    <property type="entry name" value="DUF6261"/>
    <property type="match status" value="1"/>
</dbReference>